<dbReference type="Pfam" id="PF00884">
    <property type="entry name" value="Sulfatase"/>
    <property type="match status" value="1"/>
</dbReference>
<keyword evidence="2" id="KW-0479">Metal-binding</keyword>
<dbReference type="SUPFAM" id="SSF53649">
    <property type="entry name" value="Alkaline phosphatase-like"/>
    <property type="match status" value="1"/>
</dbReference>
<reference evidence="6 7" key="1">
    <citation type="submission" date="2019-02" db="EMBL/GenBank/DDBJ databases">
        <title>Kribbella capetownensis sp. nov. and Kribbella speibonae sp. nov., isolated from soil.</title>
        <authorList>
            <person name="Curtis S.M."/>
            <person name="Norton I."/>
            <person name="Everest G.J."/>
            <person name="Meyers P.R."/>
        </authorList>
    </citation>
    <scope>NUCLEOTIDE SEQUENCE [LARGE SCALE GENOMIC DNA]</scope>
    <source>
        <strain evidence="6 7">DSM 27082</strain>
    </source>
</reference>
<dbReference type="AlphaFoldDB" id="A0A4R0IVU3"/>
<keyword evidence="4" id="KW-0106">Calcium</keyword>
<dbReference type="Gene3D" id="3.40.720.10">
    <property type="entry name" value="Alkaline Phosphatase, subunit A"/>
    <property type="match status" value="1"/>
</dbReference>
<dbReference type="PROSITE" id="PS00149">
    <property type="entry name" value="SULFATASE_2"/>
    <property type="match status" value="1"/>
</dbReference>
<name>A0A4R0IVU3_9ACTN</name>
<comment type="similarity">
    <text evidence="1">Belongs to the sulfatase family.</text>
</comment>
<dbReference type="RefSeq" id="WP_131286317.1">
    <property type="nucleotide sequence ID" value="NZ_SJKA01000003.1"/>
</dbReference>
<evidence type="ECO:0000313" key="6">
    <source>
        <dbReference type="EMBL" id="TCC36970.1"/>
    </source>
</evidence>
<dbReference type="Gene3D" id="3.30.1120.10">
    <property type="match status" value="1"/>
</dbReference>
<comment type="caution">
    <text evidence="6">The sequence shown here is derived from an EMBL/GenBank/DDBJ whole genome shotgun (WGS) entry which is preliminary data.</text>
</comment>
<keyword evidence="3" id="KW-0378">Hydrolase</keyword>
<dbReference type="InterPro" id="IPR024607">
    <property type="entry name" value="Sulfatase_CS"/>
</dbReference>
<dbReference type="PANTHER" id="PTHR42693">
    <property type="entry name" value="ARYLSULFATASE FAMILY MEMBER"/>
    <property type="match status" value="1"/>
</dbReference>
<keyword evidence="7" id="KW-1185">Reference proteome</keyword>
<accession>A0A4R0IVU3</accession>
<dbReference type="GO" id="GO:0004065">
    <property type="term" value="F:arylsulfatase activity"/>
    <property type="evidence" value="ECO:0007669"/>
    <property type="project" value="TreeGrafter"/>
</dbReference>
<dbReference type="InterPro" id="IPR050738">
    <property type="entry name" value="Sulfatase"/>
</dbReference>
<dbReference type="GO" id="GO:0046872">
    <property type="term" value="F:metal ion binding"/>
    <property type="evidence" value="ECO:0007669"/>
    <property type="project" value="UniProtKB-KW"/>
</dbReference>
<protein>
    <submittedName>
        <fullName evidence="6">Arylsulfatase</fullName>
    </submittedName>
</protein>
<evidence type="ECO:0000256" key="4">
    <source>
        <dbReference type="ARBA" id="ARBA00022837"/>
    </source>
</evidence>
<evidence type="ECO:0000313" key="7">
    <source>
        <dbReference type="Proteomes" id="UP000292695"/>
    </source>
</evidence>
<evidence type="ECO:0000259" key="5">
    <source>
        <dbReference type="Pfam" id="PF00884"/>
    </source>
</evidence>
<sequence length="446" mass="49339">MRPNVIVFFTDQQRWDTVGAAGCPLGLTPNLDLMARRGTFFETACTTNPVCAPARAAMQTGMFPTNTGVFRNNVPLPTDAPTLGRLFGAAGYRTGYIGKWHLGTQDPVPTEEQAGYEDWLASNLLEFTSDAYRTVVSDGNGEPVFLPGYRPDALTDAAIRYVTRASADDRPFMLFLSLIEPHHQNEHDDYPAPEVYRNTYTGAWLPPDLATLPGTAHQHAAGYYGQIKRVDECLGRLRDALVSLDLADDTLLLYTSDHGSHFKTRNSEYKRSPHDGSVRVPLVVEGPGYRGGSRVTTPVSTVDVVPTLLDAAGIELPDHLDGVPLRESRRDAVLIQVSESEVGRALRTSRWKYYVHAPDAGDVPAAATYTERALYDLDADPYELDNLIDSVNHQEVAAELRKRLTDEIAAIEGQTVSVSPYPEPRDRGRFPETTVRRLKLDGRRLE</sequence>
<dbReference type="PANTHER" id="PTHR42693:SF53">
    <property type="entry name" value="ENDO-4-O-SULFATASE"/>
    <property type="match status" value="1"/>
</dbReference>
<evidence type="ECO:0000256" key="1">
    <source>
        <dbReference type="ARBA" id="ARBA00008779"/>
    </source>
</evidence>
<feature type="domain" description="Sulfatase N-terminal" evidence="5">
    <location>
        <begin position="3"/>
        <end position="314"/>
    </location>
</feature>
<evidence type="ECO:0000256" key="3">
    <source>
        <dbReference type="ARBA" id="ARBA00022801"/>
    </source>
</evidence>
<dbReference type="InterPro" id="IPR000917">
    <property type="entry name" value="Sulfatase_N"/>
</dbReference>
<gene>
    <name evidence="6" type="ORF">E0H50_09815</name>
</gene>
<dbReference type="EMBL" id="SJKA01000003">
    <property type="protein sequence ID" value="TCC36970.1"/>
    <property type="molecule type" value="Genomic_DNA"/>
</dbReference>
<dbReference type="OrthoDB" id="9777306at2"/>
<dbReference type="InterPro" id="IPR017850">
    <property type="entry name" value="Alkaline_phosphatase_core_sf"/>
</dbReference>
<organism evidence="6 7">
    <name type="scientific">Kribbella sindirgiensis</name>
    <dbReference type="NCBI Taxonomy" id="1124744"/>
    <lineage>
        <taxon>Bacteria</taxon>
        <taxon>Bacillati</taxon>
        <taxon>Actinomycetota</taxon>
        <taxon>Actinomycetes</taxon>
        <taxon>Propionibacteriales</taxon>
        <taxon>Kribbellaceae</taxon>
        <taxon>Kribbella</taxon>
    </lineage>
</organism>
<evidence type="ECO:0000256" key="2">
    <source>
        <dbReference type="ARBA" id="ARBA00022723"/>
    </source>
</evidence>
<proteinExistence type="inferred from homology"/>
<dbReference type="Proteomes" id="UP000292695">
    <property type="component" value="Unassembled WGS sequence"/>
</dbReference>